<feature type="domain" description="F-box" evidence="2">
    <location>
        <begin position="198"/>
        <end position="234"/>
    </location>
</feature>
<evidence type="ECO:0000256" key="1">
    <source>
        <dbReference type="SAM" id="MobiDB-lite"/>
    </source>
</evidence>
<feature type="region of interest" description="Disordered" evidence="1">
    <location>
        <begin position="1"/>
        <end position="40"/>
    </location>
</feature>
<dbReference type="Gene3D" id="1.20.1280.50">
    <property type="match status" value="1"/>
</dbReference>
<organism evidence="3 4">
    <name type="scientific">Cercophora scortea</name>
    <dbReference type="NCBI Taxonomy" id="314031"/>
    <lineage>
        <taxon>Eukaryota</taxon>
        <taxon>Fungi</taxon>
        <taxon>Dikarya</taxon>
        <taxon>Ascomycota</taxon>
        <taxon>Pezizomycotina</taxon>
        <taxon>Sordariomycetes</taxon>
        <taxon>Sordariomycetidae</taxon>
        <taxon>Sordariales</taxon>
        <taxon>Lasiosphaeriaceae</taxon>
        <taxon>Cercophora</taxon>
    </lineage>
</organism>
<keyword evidence="4" id="KW-1185">Reference proteome</keyword>
<dbReference type="EMBL" id="JAUEPO010000002">
    <property type="protein sequence ID" value="KAK3332812.1"/>
    <property type="molecule type" value="Genomic_DNA"/>
</dbReference>
<comment type="caution">
    <text evidence="3">The sequence shown here is derived from an EMBL/GenBank/DDBJ whole genome shotgun (WGS) entry which is preliminary data.</text>
</comment>
<dbReference type="SUPFAM" id="SSF81383">
    <property type="entry name" value="F-box domain"/>
    <property type="match status" value="1"/>
</dbReference>
<feature type="region of interest" description="Disordered" evidence="1">
    <location>
        <begin position="73"/>
        <end position="105"/>
    </location>
</feature>
<reference evidence="3" key="1">
    <citation type="journal article" date="2023" name="Mol. Phylogenet. Evol.">
        <title>Genome-scale phylogeny and comparative genomics of the fungal order Sordariales.</title>
        <authorList>
            <person name="Hensen N."/>
            <person name="Bonometti L."/>
            <person name="Westerberg I."/>
            <person name="Brannstrom I.O."/>
            <person name="Guillou S."/>
            <person name="Cros-Aarteil S."/>
            <person name="Calhoun S."/>
            <person name="Haridas S."/>
            <person name="Kuo A."/>
            <person name="Mondo S."/>
            <person name="Pangilinan J."/>
            <person name="Riley R."/>
            <person name="LaButti K."/>
            <person name="Andreopoulos B."/>
            <person name="Lipzen A."/>
            <person name="Chen C."/>
            <person name="Yan M."/>
            <person name="Daum C."/>
            <person name="Ng V."/>
            <person name="Clum A."/>
            <person name="Steindorff A."/>
            <person name="Ohm R.A."/>
            <person name="Martin F."/>
            <person name="Silar P."/>
            <person name="Natvig D.O."/>
            <person name="Lalanne C."/>
            <person name="Gautier V."/>
            <person name="Ament-Velasquez S.L."/>
            <person name="Kruys A."/>
            <person name="Hutchinson M.I."/>
            <person name="Powell A.J."/>
            <person name="Barry K."/>
            <person name="Miller A.N."/>
            <person name="Grigoriev I.V."/>
            <person name="Debuchy R."/>
            <person name="Gladieux P."/>
            <person name="Hiltunen Thoren M."/>
            <person name="Johannesson H."/>
        </authorList>
    </citation>
    <scope>NUCLEOTIDE SEQUENCE</scope>
    <source>
        <strain evidence="3">SMH4131-1</strain>
    </source>
</reference>
<dbReference type="Gene3D" id="6.10.140.2040">
    <property type="match status" value="1"/>
</dbReference>
<feature type="compositionally biased region" description="Low complexity" evidence="1">
    <location>
        <begin position="1"/>
        <end position="12"/>
    </location>
</feature>
<dbReference type="CDD" id="cd09917">
    <property type="entry name" value="F-box_SF"/>
    <property type="match status" value="1"/>
</dbReference>
<dbReference type="InterPro" id="IPR001810">
    <property type="entry name" value="F-box_dom"/>
</dbReference>
<dbReference type="InterPro" id="IPR036047">
    <property type="entry name" value="F-box-like_dom_sf"/>
</dbReference>
<protein>
    <recommendedName>
        <fullName evidence="2">F-box domain-containing protein</fullName>
    </recommendedName>
</protein>
<dbReference type="Proteomes" id="UP001286456">
    <property type="component" value="Unassembled WGS sequence"/>
</dbReference>
<dbReference type="AlphaFoldDB" id="A0AAE0IX26"/>
<feature type="compositionally biased region" description="Polar residues" evidence="1">
    <location>
        <begin position="82"/>
        <end position="100"/>
    </location>
</feature>
<proteinExistence type="predicted"/>
<sequence length="387" mass="42722">MATYPVPSLSPMAPSPPLPDLNERQQHQEEVEDPWQQASPITVQGMDAIVEGGGLDSAAVPLRLLNQTNHLTLSASGKDEPGTSSVTSNTGTLGASSTPLPETWEPRGALLLPLNSKSHRPHPQIGRDWEDQLELDSQVETGTATSPQGPPDDVPTLIPDIVMAESSAWTPMSADDVDERGLQEQGGRVVDMPKKSSGMKLLHLPTEVLLQILGHLDVCDLLATSRTSHHLRDLSLAPILHLLRLRRTRAILPPMLTSPSRPSLSDLMRRSIFLTHTTVVSRRLARSLVAIRLSRRLEARPSAEALVERAVLPPECLPCMMVAPGLVARKRAVERERVKDGLRRWIGSVWRGEVGKREQGVRAWEERVGIGRVWRLRRFWERVGGDV</sequence>
<accession>A0AAE0IX26</accession>
<name>A0AAE0IX26_9PEZI</name>
<dbReference type="PROSITE" id="PS50181">
    <property type="entry name" value="FBOX"/>
    <property type="match status" value="1"/>
</dbReference>
<dbReference type="Pfam" id="PF12937">
    <property type="entry name" value="F-box-like"/>
    <property type="match status" value="1"/>
</dbReference>
<dbReference type="SMART" id="SM00256">
    <property type="entry name" value="FBOX"/>
    <property type="match status" value="1"/>
</dbReference>
<evidence type="ECO:0000259" key="2">
    <source>
        <dbReference type="PROSITE" id="PS50181"/>
    </source>
</evidence>
<reference evidence="3" key="2">
    <citation type="submission" date="2023-06" db="EMBL/GenBank/DDBJ databases">
        <authorList>
            <consortium name="Lawrence Berkeley National Laboratory"/>
            <person name="Haridas S."/>
            <person name="Hensen N."/>
            <person name="Bonometti L."/>
            <person name="Westerberg I."/>
            <person name="Brannstrom I.O."/>
            <person name="Guillou S."/>
            <person name="Cros-Aarteil S."/>
            <person name="Calhoun S."/>
            <person name="Kuo A."/>
            <person name="Mondo S."/>
            <person name="Pangilinan J."/>
            <person name="Riley R."/>
            <person name="Labutti K."/>
            <person name="Andreopoulos B."/>
            <person name="Lipzen A."/>
            <person name="Chen C."/>
            <person name="Yanf M."/>
            <person name="Daum C."/>
            <person name="Ng V."/>
            <person name="Clum A."/>
            <person name="Steindorff A."/>
            <person name="Ohm R."/>
            <person name="Martin F."/>
            <person name="Silar P."/>
            <person name="Natvig D."/>
            <person name="Lalanne C."/>
            <person name="Gautier V."/>
            <person name="Ament-Velasquez S.L."/>
            <person name="Kruys A."/>
            <person name="Hutchinson M.I."/>
            <person name="Powell A.J."/>
            <person name="Barry K."/>
            <person name="Miller A.N."/>
            <person name="Grigoriev I.V."/>
            <person name="Debuchy R."/>
            <person name="Gladieux P."/>
            <person name="Thoren M.H."/>
            <person name="Johannesson H."/>
        </authorList>
    </citation>
    <scope>NUCLEOTIDE SEQUENCE</scope>
    <source>
        <strain evidence="3">SMH4131-1</strain>
    </source>
</reference>
<evidence type="ECO:0000313" key="3">
    <source>
        <dbReference type="EMBL" id="KAK3332812.1"/>
    </source>
</evidence>
<gene>
    <name evidence="3" type="ORF">B0T19DRAFT_398548</name>
</gene>
<evidence type="ECO:0000313" key="4">
    <source>
        <dbReference type="Proteomes" id="UP001286456"/>
    </source>
</evidence>